<dbReference type="GO" id="GO:0046872">
    <property type="term" value="F:metal ion binding"/>
    <property type="evidence" value="ECO:0007669"/>
    <property type="project" value="UniProtKB-KW"/>
</dbReference>
<comment type="caution">
    <text evidence="11">The sequence shown here is derived from an EMBL/GenBank/DDBJ whole genome shotgun (WGS) entry which is preliminary data.</text>
</comment>
<protein>
    <recommendedName>
        <fullName evidence="10">Fluoride-specific ion channel FluC</fullName>
    </recommendedName>
</protein>
<proteinExistence type="inferred from homology"/>
<dbReference type="EMBL" id="SOGT01000008">
    <property type="protein sequence ID" value="TFD26489.1"/>
    <property type="molecule type" value="Genomic_DNA"/>
</dbReference>
<keyword evidence="6 10" id="KW-0407">Ion channel</keyword>
<comment type="subcellular location">
    <subcellularLocation>
        <location evidence="1 10">Cell membrane</location>
        <topology evidence="1 10">Multi-pass membrane protein</topology>
    </subcellularLocation>
</comment>
<evidence type="ECO:0000313" key="12">
    <source>
        <dbReference type="Proteomes" id="UP000298424"/>
    </source>
</evidence>
<evidence type="ECO:0000256" key="10">
    <source>
        <dbReference type="HAMAP-Rule" id="MF_00454"/>
    </source>
</evidence>
<evidence type="ECO:0000256" key="7">
    <source>
        <dbReference type="ARBA" id="ARBA00035120"/>
    </source>
</evidence>
<gene>
    <name evidence="10" type="primary">fluC</name>
    <name evidence="10" type="synonym">crcB</name>
    <name evidence="11" type="ORF">E3T27_06780</name>
</gene>
<sequence>MHRRWGYVGLVFLGGTVGTALREAVTLALPPVDLAAGARLPLTTLGINLLGALLLGLLLEALARRGTDVGRRRTARLLLGTGLLGGFTTYSALATDSVFLLQDGATGVAIAYGLGSVLFGGVATWLGILIGAALHRRTHDGPAVAGEETA</sequence>
<keyword evidence="10" id="KW-0915">Sodium</keyword>
<dbReference type="GO" id="GO:0005886">
    <property type="term" value="C:plasma membrane"/>
    <property type="evidence" value="ECO:0007669"/>
    <property type="project" value="UniProtKB-SubCell"/>
</dbReference>
<evidence type="ECO:0000256" key="4">
    <source>
        <dbReference type="ARBA" id="ARBA00022989"/>
    </source>
</evidence>
<keyword evidence="10" id="KW-0479">Metal-binding</keyword>
<feature type="transmembrane region" description="Helical" evidence="10">
    <location>
        <begin position="40"/>
        <end position="63"/>
    </location>
</feature>
<keyword evidence="12" id="KW-1185">Reference proteome</keyword>
<keyword evidence="10" id="KW-0406">Ion transport</keyword>
<keyword evidence="10" id="KW-0813">Transport</keyword>
<evidence type="ECO:0000256" key="6">
    <source>
        <dbReference type="ARBA" id="ARBA00023303"/>
    </source>
</evidence>
<comment type="catalytic activity">
    <reaction evidence="8">
        <text>fluoride(in) = fluoride(out)</text>
        <dbReference type="Rhea" id="RHEA:76159"/>
        <dbReference type="ChEBI" id="CHEBI:17051"/>
    </reaction>
    <physiologicalReaction direction="left-to-right" evidence="8">
        <dbReference type="Rhea" id="RHEA:76160"/>
    </physiologicalReaction>
</comment>
<dbReference type="AlphaFoldDB" id="A0A4R8ZHU9"/>
<evidence type="ECO:0000256" key="8">
    <source>
        <dbReference type="ARBA" id="ARBA00035585"/>
    </source>
</evidence>
<evidence type="ECO:0000256" key="1">
    <source>
        <dbReference type="ARBA" id="ARBA00004651"/>
    </source>
</evidence>
<feature type="binding site" evidence="10">
    <location>
        <position position="85"/>
    </location>
    <ligand>
        <name>Na(+)</name>
        <dbReference type="ChEBI" id="CHEBI:29101"/>
        <note>structural</note>
    </ligand>
</feature>
<comment type="similarity">
    <text evidence="7 10">Belongs to the fluoride channel Fluc/FEX (TC 1.A.43) family.</text>
</comment>
<dbReference type="OrthoDB" id="4408652at2"/>
<dbReference type="GO" id="GO:0062054">
    <property type="term" value="F:fluoride channel activity"/>
    <property type="evidence" value="ECO:0007669"/>
    <property type="project" value="UniProtKB-UniRule"/>
</dbReference>
<feature type="transmembrane region" description="Helical" evidence="10">
    <location>
        <begin position="75"/>
        <end position="93"/>
    </location>
</feature>
<feature type="binding site" evidence="10">
    <location>
        <position position="88"/>
    </location>
    <ligand>
        <name>Na(+)</name>
        <dbReference type="ChEBI" id="CHEBI:29101"/>
        <note>structural</note>
    </ligand>
</feature>
<feature type="transmembrane region" description="Helical" evidence="10">
    <location>
        <begin position="105"/>
        <end position="130"/>
    </location>
</feature>
<evidence type="ECO:0000256" key="2">
    <source>
        <dbReference type="ARBA" id="ARBA00022475"/>
    </source>
</evidence>
<organism evidence="11 12">
    <name type="scientific">Cryobacterium lyxosi</name>
    <dbReference type="NCBI Taxonomy" id="1259228"/>
    <lineage>
        <taxon>Bacteria</taxon>
        <taxon>Bacillati</taxon>
        <taxon>Actinomycetota</taxon>
        <taxon>Actinomycetes</taxon>
        <taxon>Micrococcales</taxon>
        <taxon>Microbacteriaceae</taxon>
        <taxon>Cryobacterium</taxon>
    </lineage>
</organism>
<reference evidence="11 12" key="1">
    <citation type="submission" date="2019-03" db="EMBL/GenBank/DDBJ databases">
        <title>Genomics of glacier-inhabiting Cryobacterium strains.</title>
        <authorList>
            <person name="Liu Q."/>
            <person name="Xin Y.-H."/>
        </authorList>
    </citation>
    <scope>NUCLEOTIDE SEQUENCE [LARGE SCALE GENOMIC DNA]</scope>
    <source>
        <strain evidence="11 12">TMT1-1</strain>
    </source>
</reference>
<comment type="function">
    <text evidence="9 10">Fluoride-specific ion channel. Important for reducing fluoride concentration in the cell, thus reducing its toxicity.</text>
</comment>
<name>A0A4R8ZHU9_9MICO</name>
<dbReference type="Proteomes" id="UP000298424">
    <property type="component" value="Unassembled WGS sequence"/>
</dbReference>
<dbReference type="RefSeq" id="WP_134572026.1">
    <property type="nucleotide sequence ID" value="NZ_SOGT01000008.1"/>
</dbReference>
<evidence type="ECO:0000256" key="9">
    <source>
        <dbReference type="ARBA" id="ARBA00049940"/>
    </source>
</evidence>
<evidence type="ECO:0000256" key="3">
    <source>
        <dbReference type="ARBA" id="ARBA00022692"/>
    </source>
</evidence>
<keyword evidence="5 10" id="KW-0472">Membrane</keyword>
<keyword evidence="4 10" id="KW-1133">Transmembrane helix</keyword>
<keyword evidence="3 10" id="KW-0812">Transmembrane</keyword>
<dbReference type="HAMAP" id="MF_00454">
    <property type="entry name" value="FluC"/>
    <property type="match status" value="1"/>
</dbReference>
<accession>A0A4R8ZHU9</accession>
<evidence type="ECO:0000256" key="5">
    <source>
        <dbReference type="ARBA" id="ARBA00023136"/>
    </source>
</evidence>
<dbReference type="InterPro" id="IPR003691">
    <property type="entry name" value="FluC"/>
</dbReference>
<dbReference type="GO" id="GO:0140114">
    <property type="term" value="P:cellular detoxification of fluoride"/>
    <property type="evidence" value="ECO:0007669"/>
    <property type="project" value="UniProtKB-UniRule"/>
</dbReference>
<evidence type="ECO:0000313" key="11">
    <source>
        <dbReference type="EMBL" id="TFD26489.1"/>
    </source>
</evidence>
<keyword evidence="2 10" id="KW-1003">Cell membrane</keyword>
<comment type="activity regulation">
    <text evidence="10">Na(+) is not transported, but it plays an essential structural role and its presence is essential for fluoride channel function.</text>
</comment>
<dbReference type="Pfam" id="PF02537">
    <property type="entry name" value="CRCB"/>
    <property type="match status" value="1"/>
</dbReference>